<evidence type="ECO:0000313" key="2">
    <source>
        <dbReference type="Proteomes" id="UP000504637"/>
    </source>
</evidence>
<organism evidence="3">
    <name type="scientific">Dissoconium aciculare CBS 342.82</name>
    <dbReference type="NCBI Taxonomy" id="1314786"/>
    <lineage>
        <taxon>Eukaryota</taxon>
        <taxon>Fungi</taxon>
        <taxon>Dikarya</taxon>
        <taxon>Ascomycota</taxon>
        <taxon>Pezizomycotina</taxon>
        <taxon>Dothideomycetes</taxon>
        <taxon>Dothideomycetidae</taxon>
        <taxon>Mycosphaerellales</taxon>
        <taxon>Dissoconiaceae</taxon>
        <taxon>Dissoconium</taxon>
    </lineage>
</organism>
<evidence type="ECO:0000313" key="3">
    <source>
        <dbReference type="RefSeq" id="XP_033458699.1"/>
    </source>
</evidence>
<dbReference type="PANTHER" id="PTHR36978">
    <property type="entry name" value="P-LOOP CONTAINING NUCLEOTIDE TRIPHOSPHATE HYDROLASE"/>
    <property type="match status" value="1"/>
</dbReference>
<dbReference type="InterPro" id="IPR040632">
    <property type="entry name" value="Sulfotransfer_4"/>
</dbReference>
<proteinExistence type="predicted"/>
<dbReference type="RefSeq" id="XP_033458699.1">
    <property type="nucleotide sequence ID" value="XM_033599978.1"/>
</dbReference>
<feature type="transmembrane region" description="Helical" evidence="1">
    <location>
        <begin position="165"/>
        <end position="184"/>
    </location>
</feature>
<reference evidence="3" key="2">
    <citation type="submission" date="2020-04" db="EMBL/GenBank/DDBJ databases">
        <authorList>
            <consortium name="NCBI Genome Project"/>
        </authorList>
    </citation>
    <scope>NUCLEOTIDE SEQUENCE</scope>
    <source>
        <strain evidence="3">CBS 342.82</strain>
    </source>
</reference>
<keyword evidence="1" id="KW-0812">Transmembrane</keyword>
<reference evidence="3" key="3">
    <citation type="submission" date="2025-08" db="UniProtKB">
        <authorList>
            <consortium name="RefSeq"/>
        </authorList>
    </citation>
    <scope>IDENTIFICATION</scope>
    <source>
        <strain evidence="3">CBS 342.82</strain>
    </source>
</reference>
<dbReference type="AlphaFoldDB" id="A0A6J3M1A5"/>
<keyword evidence="1" id="KW-1133">Transmembrane helix</keyword>
<sequence>MNTIVQYALSVVNPPAPKGLSIVYNWFQPATRPVDRLMQTMVAEAEIYKTLLADAQKGTTQDSEAFYQAHIEKIRRLVPADNLLIMNVKEGCKLLPNVSPSRFVHIVSILADLLTQISSEGDPLCKFLGHEQPAWPFPRVNSTEEFMQNAIEVGAMMKHVTNARILKALVAVTAVSVVGIAWWVRSTRGIGTQLW</sequence>
<dbReference type="PANTHER" id="PTHR36978:SF4">
    <property type="entry name" value="P-LOOP CONTAINING NUCLEOSIDE TRIPHOSPHATE HYDROLASE PROTEIN"/>
    <property type="match status" value="1"/>
</dbReference>
<dbReference type="InterPro" id="IPR027417">
    <property type="entry name" value="P-loop_NTPase"/>
</dbReference>
<dbReference type="Proteomes" id="UP000504637">
    <property type="component" value="Unplaced"/>
</dbReference>
<keyword evidence="2" id="KW-1185">Reference proteome</keyword>
<protein>
    <submittedName>
        <fullName evidence="3">Uncharacterized protein</fullName>
    </submittedName>
</protein>
<name>A0A6J3M1A5_9PEZI</name>
<dbReference type="Pfam" id="PF17784">
    <property type="entry name" value="Sulfotransfer_4"/>
    <property type="match status" value="2"/>
</dbReference>
<accession>A0A6J3M1A5</accession>
<dbReference type="Gene3D" id="3.40.50.300">
    <property type="entry name" value="P-loop containing nucleotide triphosphate hydrolases"/>
    <property type="match status" value="2"/>
</dbReference>
<dbReference type="OrthoDB" id="408152at2759"/>
<reference evidence="3" key="1">
    <citation type="submission" date="2020-01" db="EMBL/GenBank/DDBJ databases">
        <authorList>
            <consortium name="DOE Joint Genome Institute"/>
            <person name="Haridas S."/>
            <person name="Albert R."/>
            <person name="Binder M."/>
            <person name="Bloem J."/>
            <person name="Labutti K."/>
            <person name="Salamov A."/>
            <person name="Andreopoulos B."/>
            <person name="Baker S.E."/>
            <person name="Barry K."/>
            <person name="Bills G."/>
            <person name="Bluhm B.H."/>
            <person name="Cannon C."/>
            <person name="Castanera R."/>
            <person name="Culley D.E."/>
            <person name="Daum C."/>
            <person name="Ezra D."/>
            <person name="Gonzalez J.B."/>
            <person name="Henrissat B."/>
            <person name="Kuo A."/>
            <person name="Liang C."/>
            <person name="Lipzen A."/>
            <person name="Lutzoni F."/>
            <person name="Magnuson J."/>
            <person name="Mondo S."/>
            <person name="Nolan M."/>
            <person name="Ohm R."/>
            <person name="Pangilinan J."/>
            <person name="Park H.-J."/>
            <person name="Ramirez L."/>
            <person name="Alfaro M."/>
            <person name="Sun H."/>
            <person name="Tritt A."/>
            <person name="Yoshinaga Y."/>
            <person name="Zwiers L.-H."/>
            <person name="Turgeon B.G."/>
            <person name="Goodwin S.B."/>
            <person name="Spatafora J.W."/>
            <person name="Crous P.W."/>
            <person name="Grigoriev I.V."/>
        </authorList>
    </citation>
    <scope>NUCLEOTIDE SEQUENCE</scope>
    <source>
        <strain evidence="3">CBS 342.82</strain>
    </source>
</reference>
<evidence type="ECO:0000256" key="1">
    <source>
        <dbReference type="SAM" id="Phobius"/>
    </source>
</evidence>
<gene>
    <name evidence="3" type="ORF">K489DRAFT_253360</name>
</gene>
<dbReference type="GeneID" id="54357777"/>
<keyword evidence="1" id="KW-0472">Membrane</keyword>